<feature type="region of interest" description="Disordered" evidence="1">
    <location>
        <begin position="1029"/>
        <end position="1056"/>
    </location>
</feature>
<dbReference type="Proteomes" id="UP001151760">
    <property type="component" value="Unassembled WGS sequence"/>
</dbReference>
<feature type="region of interest" description="Disordered" evidence="1">
    <location>
        <begin position="811"/>
        <end position="867"/>
    </location>
</feature>
<gene>
    <name evidence="3" type="ORF">Tco_0989849</name>
</gene>
<dbReference type="PANTHER" id="PTHR11439:SF495">
    <property type="entry name" value="REVERSE TRANSCRIPTASE, RNA-DEPENDENT DNA POLYMERASE-RELATED"/>
    <property type="match status" value="1"/>
</dbReference>
<dbReference type="Pfam" id="PF07727">
    <property type="entry name" value="RVT_2"/>
    <property type="match status" value="1"/>
</dbReference>
<reference evidence="3" key="2">
    <citation type="submission" date="2022-01" db="EMBL/GenBank/DDBJ databases">
        <authorList>
            <person name="Yamashiro T."/>
            <person name="Shiraishi A."/>
            <person name="Satake H."/>
            <person name="Nakayama K."/>
        </authorList>
    </citation>
    <scope>NUCLEOTIDE SEQUENCE</scope>
</reference>
<feature type="domain" description="Reverse transcriptase Ty1/copia-type" evidence="2">
    <location>
        <begin position="403"/>
        <end position="644"/>
    </location>
</feature>
<accession>A0ABQ5EVY7</accession>
<protein>
    <submittedName>
        <fullName evidence="3">Ribonuclease H-like domain-containing protein</fullName>
    </submittedName>
</protein>
<dbReference type="CDD" id="cd09272">
    <property type="entry name" value="RNase_HI_RT_Ty1"/>
    <property type="match status" value="2"/>
</dbReference>
<reference evidence="3" key="1">
    <citation type="journal article" date="2022" name="Int. J. Mol. Sci.">
        <title>Draft Genome of Tanacetum Coccineum: Genomic Comparison of Closely Related Tanacetum-Family Plants.</title>
        <authorList>
            <person name="Yamashiro T."/>
            <person name="Shiraishi A."/>
            <person name="Nakayama K."/>
            <person name="Satake H."/>
        </authorList>
    </citation>
    <scope>NUCLEOTIDE SEQUENCE</scope>
</reference>
<evidence type="ECO:0000313" key="4">
    <source>
        <dbReference type="Proteomes" id="UP001151760"/>
    </source>
</evidence>
<evidence type="ECO:0000256" key="1">
    <source>
        <dbReference type="SAM" id="MobiDB-lite"/>
    </source>
</evidence>
<organism evidence="3 4">
    <name type="scientific">Tanacetum coccineum</name>
    <dbReference type="NCBI Taxonomy" id="301880"/>
    <lineage>
        <taxon>Eukaryota</taxon>
        <taxon>Viridiplantae</taxon>
        <taxon>Streptophyta</taxon>
        <taxon>Embryophyta</taxon>
        <taxon>Tracheophyta</taxon>
        <taxon>Spermatophyta</taxon>
        <taxon>Magnoliopsida</taxon>
        <taxon>eudicotyledons</taxon>
        <taxon>Gunneridae</taxon>
        <taxon>Pentapetalae</taxon>
        <taxon>asterids</taxon>
        <taxon>campanulids</taxon>
        <taxon>Asterales</taxon>
        <taxon>Asteraceae</taxon>
        <taxon>Asteroideae</taxon>
        <taxon>Anthemideae</taxon>
        <taxon>Anthemidinae</taxon>
        <taxon>Tanacetum</taxon>
    </lineage>
</organism>
<proteinExistence type="predicted"/>
<dbReference type="EMBL" id="BQNB010016703">
    <property type="protein sequence ID" value="GJT54795.1"/>
    <property type="molecule type" value="Genomic_DNA"/>
</dbReference>
<dbReference type="SUPFAM" id="SSF56672">
    <property type="entry name" value="DNA/RNA polymerases"/>
    <property type="match status" value="1"/>
</dbReference>
<name>A0ABQ5EVY7_9ASTR</name>
<feature type="compositionally biased region" description="Gly residues" evidence="1">
    <location>
        <begin position="815"/>
        <end position="865"/>
    </location>
</feature>
<keyword evidence="4" id="KW-1185">Reference proteome</keyword>
<dbReference type="InterPro" id="IPR013103">
    <property type="entry name" value="RVT_2"/>
</dbReference>
<dbReference type="InterPro" id="IPR043502">
    <property type="entry name" value="DNA/RNA_pol_sf"/>
</dbReference>
<evidence type="ECO:0000259" key="2">
    <source>
        <dbReference type="Pfam" id="PF07727"/>
    </source>
</evidence>
<comment type="caution">
    <text evidence="3">The sequence shown here is derived from an EMBL/GenBank/DDBJ whole genome shotgun (WGS) entry which is preliminary data.</text>
</comment>
<dbReference type="PANTHER" id="PTHR11439">
    <property type="entry name" value="GAG-POL-RELATED RETROTRANSPOSON"/>
    <property type="match status" value="1"/>
</dbReference>
<evidence type="ECO:0000313" key="3">
    <source>
        <dbReference type="EMBL" id="GJT54795.1"/>
    </source>
</evidence>
<sequence length="1351" mass="151187">MSQGNTLWLVAMTLAGLLGFLFGNKYETYGILKDFITFIENQLTKKVKAIRVLVTKPHNKTPYELVSRNKAREIKEEVYVTQPKGFEDPHFLSMFTELWKACMVLSAPGPWSMWDALYLGLLTSPGIDEFETDKYVQDMLKKFDMESVRPATTPFEASKLKSKDEPDDVLLSACSRHQVTPLTSNLNAVKKIFKYLKGQPKLGLWYPRDSPFVLEAYSDSDYDGSHGDRKSTSGGCQFLGRRLISWQCKKQTIVTTSSIQAEYVAAANCCEMEDIHHHSDTGIFSSSSYDDDFGGTVTNLAPSVVVDSVPTKRVNTIHPQSQILGDLTSPVQTRGTLKKSKFGASAFVSYVHDQQRNNHTDYLHCLFACFLSQLEPSSVAQALNDPAWVEAMQEEMQQFINQKVWQLVPLPEGKFAIGTKWILKNKRDARGIVVRNKARLVAQGHRQEEGIDYDEVFAPVARIEAIRLFLAFASYMGFMVYQMDVKSAFLYGEIEEEVYVTQPKGFEDPQFPKHVYRVVKALYGLHQAPRAWYARLSTFLLKHNYRRGTIDKTLFIKKNSRDIILVQVYVDDIIFGSTNQAWCDEFEVLMKGEFEMSVMGELTFFLGLQVQQIPDGFFISQDKYVQDMLKKFDMESVRPTTTPFDASKLKSKDEPDDAANVHLYRSMIVKKIFKYLEGQPKLGLWYPRDSPFVLEAYSDSGYAGSYGDRKSTTGGCQFLGRRLISWQCKKQTIVATSSIEAEYVAAANCCGQVLKIHTDENVADLLTKAFDGPSPFTHSTHSLGCAGYGDGGWGGELAGCTGVGTDGAGEEAGAKGVGGGSGSGRDGRVGGRGQGRGVAIGAGTGGGGGAESVGRIQGRGGGREGGLNWWRKADCRGREMGGGEPEWAGTGGGQVLQEFLLVALLVPTGRTIPTGLSMPIKDLLLIFWGPDVNEDNFTERMVALIAKRRREFAVQRFQDKRNKPMTYAQQKAYMRTFVKNQSSTIYTTGWTMKHVKSFSDDQLKTEFDKIRAVVAELKSLNIKRSLKRPGADLEQASSKKSKSTKAPNSTHWFLTQEDGDPEAEHKMCIKYASNADSAPDDDTPVNLHAVVDWELLPTGLGWVNVIYRKDNSRKFFSRLREILHLVTRTDLMIIYGRVMTFYQDKKATRVGLVLWGDLKVLIDSPEVNDGSDVWKNQHTWIIQSWKLYSSTGIHVLETVSGLVVHMFVNKKYPLSVNLIERMLDHQLEICRDTVGNELTTAVQLIAFLKKQISDSRRLKVHDCPCLDADFLVADSKFMKVAFGVGFKMLMFNPLVFSMQDLSRNLKLTVYVVPTGKDNVIVSTSRTKVIPAGRTKLVLVVLCLLRVDRIVS</sequence>